<gene>
    <name evidence="2" type="ORF">HAX54_021567</name>
</gene>
<dbReference type="Proteomes" id="UP000823775">
    <property type="component" value="Unassembled WGS sequence"/>
</dbReference>
<evidence type="ECO:0000313" key="3">
    <source>
        <dbReference type="Proteomes" id="UP000823775"/>
    </source>
</evidence>
<evidence type="ECO:0000256" key="1">
    <source>
        <dbReference type="SAM" id="Phobius"/>
    </source>
</evidence>
<dbReference type="Pfam" id="PF25114">
    <property type="entry name" value="AtTam38"/>
    <property type="match status" value="1"/>
</dbReference>
<accession>A0ABS8S6X1</accession>
<feature type="transmembrane region" description="Helical" evidence="1">
    <location>
        <begin position="41"/>
        <end position="68"/>
    </location>
</feature>
<keyword evidence="3" id="KW-1185">Reference proteome</keyword>
<feature type="transmembrane region" description="Helical" evidence="1">
    <location>
        <begin position="88"/>
        <end position="105"/>
    </location>
</feature>
<reference evidence="2 3" key="1">
    <citation type="journal article" date="2021" name="BMC Genomics">
        <title>Datura genome reveals duplications of psychoactive alkaloid biosynthetic genes and high mutation rate following tissue culture.</title>
        <authorList>
            <person name="Rajewski A."/>
            <person name="Carter-House D."/>
            <person name="Stajich J."/>
            <person name="Litt A."/>
        </authorList>
    </citation>
    <scope>NUCLEOTIDE SEQUENCE [LARGE SCALE GENOMIC DNA]</scope>
    <source>
        <strain evidence="2">AR-01</strain>
    </source>
</reference>
<keyword evidence="1" id="KW-0472">Membrane</keyword>
<sequence>MGYAAVRGYISELFFWFLLLGLFGFARFIKKKDYVSSALPAAAALAAVGEPWVRLVVMVSYAALAVLQHSKMPLNKSEGETTGAVRKVPFPLICAALAIGVRVAAKWAGYRHLTWMIV</sequence>
<protein>
    <submittedName>
        <fullName evidence="2">Uncharacterized protein</fullName>
    </submittedName>
</protein>
<dbReference type="InterPro" id="IPR056894">
    <property type="entry name" value="AtTam38"/>
</dbReference>
<name>A0ABS8S6X1_DATST</name>
<keyword evidence="1" id="KW-0812">Transmembrane</keyword>
<comment type="caution">
    <text evidence="2">The sequence shown here is derived from an EMBL/GenBank/DDBJ whole genome shotgun (WGS) entry which is preliminary data.</text>
</comment>
<feature type="transmembrane region" description="Helical" evidence="1">
    <location>
        <begin position="13"/>
        <end position="29"/>
    </location>
</feature>
<organism evidence="2 3">
    <name type="scientific">Datura stramonium</name>
    <name type="common">Jimsonweed</name>
    <name type="synonym">Common thornapple</name>
    <dbReference type="NCBI Taxonomy" id="4076"/>
    <lineage>
        <taxon>Eukaryota</taxon>
        <taxon>Viridiplantae</taxon>
        <taxon>Streptophyta</taxon>
        <taxon>Embryophyta</taxon>
        <taxon>Tracheophyta</taxon>
        <taxon>Spermatophyta</taxon>
        <taxon>Magnoliopsida</taxon>
        <taxon>eudicotyledons</taxon>
        <taxon>Gunneridae</taxon>
        <taxon>Pentapetalae</taxon>
        <taxon>asterids</taxon>
        <taxon>lamiids</taxon>
        <taxon>Solanales</taxon>
        <taxon>Solanaceae</taxon>
        <taxon>Solanoideae</taxon>
        <taxon>Datureae</taxon>
        <taxon>Datura</taxon>
    </lineage>
</organism>
<evidence type="ECO:0000313" key="2">
    <source>
        <dbReference type="EMBL" id="MCD7453624.1"/>
    </source>
</evidence>
<keyword evidence="1" id="KW-1133">Transmembrane helix</keyword>
<proteinExistence type="predicted"/>
<dbReference type="EMBL" id="JACEIK010000259">
    <property type="protein sequence ID" value="MCD7453624.1"/>
    <property type="molecule type" value="Genomic_DNA"/>
</dbReference>